<name>A0A101MD43_PENFR</name>
<dbReference type="InterPro" id="IPR036259">
    <property type="entry name" value="MFS_trans_sf"/>
</dbReference>
<evidence type="ECO:0000256" key="1">
    <source>
        <dbReference type="ARBA" id="ARBA00004141"/>
    </source>
</evidence>
<dbReference type="PANTHER" id="PTHR23501">
    <property type="entry name" value="MAJOR FACILITATOR SUPERFAMILY"/>
    <property type="match status" value="1"/>
</dbReference>
<protein>
    <recommendedName>
        <fullName evidence="10">Major facilitator superfamily (MFS) profile domain-containing protein</fullName>
    </recommendedName>
</protein>
<dbReference type="Proteomes" id="UP000055045">
    <property type="component" value="Unassembled WGS sequence"/>
</dbReference>
<dbReference type="EMBL" id="LLXE01000295">
    <property type="protein sequence ID" value="KUM58273.1"/>
    <property type="molecule type" value="Genomic_DNA"/>
</dbReference>
<evidence type="ECO:0000256" key="6">
    <source>
        <dbReference type="ARBA" id="ARBA00023136"/>
    </source>
</evidence>
<dbReference type="GO" id="GO:0005886">
    <property type="term" value="C:plasma membrane"/>
    <property type="evidence" value="ECO:0007669"/>
    <property type="project" value="TreeGrafter"/>
</dbReference>
<comment type="similarity">
    <text evidence="2">Belongs to the major facilitator superfamily.</text>
</comment>
<evidence type="ECO:0008006" key="10">
    <source>
        <dbReference type="Google" id="ProtNLM"/>
    </source>
</evidence>
<evidence type="ECO:0000256" key="4">
    <source>
        <dbReference type="ARBA" id="ARBA00022692"/>
    </source>
</evidence>
<feature type="transmembrane region" description="Helical" evidence="7">
    <location>
        <begin position="78"/>
        <end position="97"/>
    </location>
</feature>
<keyword evidence="5 7" id="KW-1133">Transmembrane helix</keyword>
<dbReference type="Gene3D" id="1.20.1250.20">
    <property type="entry name" value="MFS general substrate transporter like domains"/>
    <property type="match status" value="2"/>
</dbReference>
<feature type="transmembrane region" description="Helical" evidence="7">
    <location>
        <begin position="149"/>
        <end position="173"/>
    </location>
</feature>
<evidence type="ECO:0000256" key="2">
    <source>
        <dbReference type="ARBA" id="ARBA00008335"/>
    </source>
</evidence>
<feature type="transmembrane region" description="Helical" evidence="7">
    <location>
        <begin position="312"/>
        <end position="332"/>
    </location>
</feature>
<evidence type="ECO:0000313" key="8">
    <source>
        <dbReference type="EMBL" id="KUM58273.1"/>
    </source>
</evidence>
<keyword evidence="4 7" id="KW-0812">Transmembrane</keyword>
<feature type="transmembrane region" description="Helical" evidence="7">
    <location>
        <begin position="117"/>
        <end position="137"/>
    </location>
</feature>
<evidence type="ECO:0000313" key="9">
    <source>
        <dbReference type="Proteomes" id="UP000055045"/>
    </source>
</evidence>
<dbReference type="PANTHER" id="PTHR23501:SF50">
    <property type="entry name" value="MFS SIDEROCHROME IRON TRANSPORTER MIRB (AFU_ORTHOLOGUE AFUA_3G03640)-RELATED"/>
    <property type="match status" value="1"/>
</dbReference>
<accession>A0A101MD43</accession>
<dbReference type="FunFam" id="1.20.1250.20:FF:000284">
    <property type="entry name" value="Siderophore iron transporter mirB"/>
    <property type="match status" value="1"/>
</dbReference>
<feature type="transmembrane region" description="Helical" evidence="7">
    <location>
        <begin position="229"/>
        <end position="249"/>
    </location>
</feature>
<comment type="subcellular location">
    <subcellularLocation>
        <location evidence="1">Membrane</location>
        <topology evidence="1">Multi-pass membrane protein</topology>
    </subcellularLocation>
</comment>
<reference evidence="8 9" key="1">
    <citation type="submission" date="2015-10" db="EMBL/GenBank/DDBJ databases">
        <title>Genome sequencing of Penicillium freii.</title>
        <authorList>
            <person name="Nguyen H.D."/>
            <person name="Visagie C.M."/>
            <person name="Seifert K.A."/>
        </authorList>
    </citation>
    <scope>NUCLEOTIDE SEQUENCE [LARGE SCALE GENOMIC DNA]</scope>
    <source>
        <strain evidence="8 9">DAOM 242723</strain>
    </source>
</reference>
<feature type="transmembrane region" description="Helical" evidence="7">
    <location>
        <begin position="275"/>
        <end position="297"/>
    </location>
</feature>
<evidence type="ECO:0000256" key="7">
    <source>
        <dbReference type="SAM" id="Phobius"/>
    </source>
</evidence>
<feature type="transmembrane region" description="Helical" evidence="7">
    <location>
        <begin position="388"/>
        <end position="408"/>
    </location>
</feature>
<gene>
    <name evidence="8" type="ORF">ACN42_g8884</name>
</gene>
<dbReference type="SUPFAM" id="SSF103473">
    <property type="entry name" value="MFS general substrate transporter"/>
    <property type="match status" value="1"/>
</dbReference>
<evidence type="ECO:0000256" key="5">
    <source>
        <dbReference type="ARBA" id="ARBA00022989"/>
    </source>
</evidence>
<keyword evidence="9" id="KW-1185">Reference proteome</keyword>
<proteinExistence type="inferred from homology"/>
<keyword evidence="3" id="KW-0813">Transport</keyword>
<sequence length="428" mass="47728">MGVHLLVRRARTVFSRVAASDAASSVDTPAVDGTTAEEIKRDPTTNIEVQQPETPAEDLQHGVRDVEAITMTWSKRTLAVANTVDYSVWFLYFVNAFQSTVFSSLSPYVSSSFTAHSLSGVPTALADAFSAAIYIPVGKMMDTWGRAEGFLLMTCFATLGLILLAACNSFAIYCTDIGMEYVIDVKTADASKLKNRGLAFAFTSSPYTITVFAGPKVADEFYYRVSWRWGLGCWAIIFPIVASPLYIMLKTNLRKAEREGHRVQEKSDRTFLQSVWYWIIQFDLPGVVMFTVGLVLFELPFDIATEAPNGWASGYIIAMLVVGFSMLFFFAIYENWVPLLNIAILTDRTVIGACLLDATYQLSSYCWNNYYTSFLQVVNDLTIAEAGYVSNTFDVVSGVLLLIVGWIIRRTGRFKWLLYISVPLYICA</sequence>
<organism evidence="8 9">
    <name type="scientific">Penicillium freii</name>
    <dbReference type="NCBI Taxonomy" id="48697"/>
    <lineage>
        <taxon>Eukaryota</taxon>
        <taxon>Fungi</taxon>
        <taxon>Dikarya</taxon>
        <taxon>Ascomycota</taxon>
        <taxon>Pezizomycotina</taxon>
        <taxon>Eurotiomycetes</taxon>
        <taxon>Eurotiomycetidae</taxon>
        <taxon>Eurotiales</taxon>
        <taxon>Aspergillaceae</taxon>
        <taxon>Penicillium</taxon>
    </lineage>
</organism>
<evidence type="ECO:0000256" key="3">
    <source>
        <dbReference type="ARBA" id="ARBA00022448"/>
    </source>
</evidence>
<dbReference type="GO" id="GO:0022857">
    <property type="term" value="F:transmembrane transporter activity"/>
    <property type="evidence" value="ECO:0007669"/>
    <property type="project" value="TreeGrafter"/>
</dbReference>
<comment type="caution">
    <text evidence="8">The sequence shown here is derived from an EMBL/GenBank/DDBJ whole genome shotgun (WGS) entry which is preliminary data.</text>
</comment>
<keyword evidence="6 7" id="KW-0472">Membrane</keyword>
<dbReference type="AlphaFoldDB" id="A0A101MD43"/>